<dbReference type="InterPro" id="IPR036390">
    <property type="entry name" value="WH_DNA-bd_sf"/>
</dbReference>
<dbReference type="InterPro" id="IPR036388">
    <property type="entry name" value="WH-like_DNA-bd_sf"/>
</dbReference>
<dbReference type="PANTHER" id="PTHR33164">
    <property type="entry name" value="TRANSCRIPTIONAL REGULATOR, MARR FAMILY"/>
    <property type="match status" value="1"/>
</dbReference>
<dbReference type="Proteomes" id="UP000836597">
    <property type="component" value="Chromosome"/>
</dbReference>
<gene>
    <name evidence="3" type="ORF">DEACI_2638</name>
    <name evidence="2" type="ORF">DEACI_2664</name>
</gene>
<dbReference type="InterPro" id="IPR039422">
    <property type="entry name" value="MarR/SlyA-like"/>
</dbReference>
<dbReference type="SMART" id="SM00347">
    <property type="entry name" value="HTH_MARR"/>
    <property type="match status" value="1"/>
</dbReference>
<dbReference type="EMBL" id="LR746496">
    <property type="protein sequence ID" value="CAA7601993.1"/>
    <property type="molecule type" value="Genomic_DNA"/>
</dbReference>
<evidence type="ECO:0000313" key="4">
    <source>
        <dbReference type="Proteomes" id="UP001071230"/>
    </source>
</evidence>
<reference evidence="2" key="2">
    <citation type="submission" date="2020-01" db="EMBL/GenBank/DDBJ databases">
        <authorList>
            <person name="Hornung B."/>
        </authorList>
    </citation>
    <scope>NUCLEOTIDE SEQUENCE</scope>
    <source>
        <strain evidence="2">PacBioINE</strain>
    </source>
</reference>
<sequence>MLFQFGLRDLPEEQTLQEYALRFPDLDKEAAVAALALLRTASDLSKVFDSFFASFDISWGRFIILMLLYREYPQSLDFALLSERAEITKATLTGLIDGLDNQGLVERRPHPTDRRKQLLCLTAEGLALLERMLPSHYRTTAYYMSGLNKAELLELTELLNRLHEVLTTIRE</sequence>
<dbReference type="PROSITE" id="PS50995">
    <property type="entry name" value="HTH_MARR_2"/>
    <property type="match status" value="1"/>
</dbReference>
<organism evidence="2">
    <name type="scientific">Acididesulfobacillus acetoxydans</name>
    <dbReference type="NCBI Taxonomy" id="1561005"/>
    <lineage>
        <taxon>Bacteria</taxon>
        <taxon>Bacillati</taxon>
        <taxon>Bacillota</taxon>
        <taxon>Clostridia</taxon>
        <taxon>Eubacteriales</taxon>
        <taxon>Peptococcaceae</taxon>
        <taxon>Acididesulfobacillus</taxon>
    </lineage>
</organism>
<name>A0A8S0VXK0_9FIRM</name>
<keyword evidence="4" id="KW-1185">Reference proteome</keyword>
<dbReference type="InterPro" id="IPR000835">
    <property type="entry name" value="HTH_MarR-typ"/>
</dbReference>
<dbReference type="GO" id="GO:0003700">
    <property type="term" value="F:DNA-binding transcription factor activity"/>
    <property type="evidence" value="ECO:0007669"/>
    <property type="project" value="InterPro"/>
</dbReference>
<dbReference type="AlphaFoldDB" id="A0A8S0VXK0"/>
<dbReference type="GO" id="GO:0006950">
    <property type="term" value="P:response to stress"/>
    <property type="evidence" value="ECO:0007669"/>
    <property type="project" value="TreeGrafter"/>
</dbReference>
<dbReference type="RefSeq" id="WP_240985438.1">
    <property type="nucleotide sequence ID" value="NZ_CDGJ01000078.1"/>
</dbReference>
<dbReference type="Gene3D" id="1.10.10.10">
    <property type="entry name" value="Winged helix-like DNA-binding domain superfamily/Winged helix DNA-binding domain"/>
    <property type="match status" value="1"/>
</dbReference>
<feature type="domain" description="HTH marR-type" evidence="1">
    <location>
        <begin position="30"/>
        <end position="164"/>
    </location>
</feature>
<dbReference type="PRINTS" id="PR00598">
    <property type="entry name" value="HTHMARR"/>
</dbReference>
<dbReference type="Pfam" id="PF01047">
    <property type="entry name" value="MarR"/>
    <property type="match status" value="1"/>
</dbReference>
<dbReference type="PANTHER" id="PTHR33164:SF43">
    <property type="entry name" value="HTH-TYPE TRANSCRIPTIONAL REPRESSOR YETL"/>
    <property type="match status" value="1"/>
</dbReference>
<evidence type="ECO:0000313" key="2">
    <source>
        <dbReference type="EMBL" id="CAA7601993.1"/>
    </source>
</evidence>
<evidence type="ECO:0000313" key="3">
    <source>
        <dbReference type="EMBL" id="CEJ08163.1"/>
    </source>
</evidence>
<evidence type="ECO:0000259" key="1">
    <source>
        <dbReference type="PROSITE" id="PS50995"/>
    </source>
</evidence>
<proteinExistence type="predicted"/>
<dbReference type="EMBL" id="CDGJ01000078">
    <property type="protein sequence ID" value="CEJ08163.1"/>
    <property type="molecule type" value="Genomic_DNA"/>
</dbReference>
<accession>A0A8S0VXK0</accession>
<dbReference type="SUPFAM" id="SSF46785">
    <property type="entry name" value="Winged helix' DNA-binding domain"/>
    <property type="match status" value="1"/>
</dbReference>
<dbReference type="KEGG" id="aacx:DEACI_2664"/>
<reference evidence="3" key="1">
    <citation type="submission" date="2014-11" db="EMBL/GenBank/DDBJ databases">
        <authorList>
            <person name="Hornung B.V."/>
        </authorList>
    </citation>
    <scope>NUCLEOTIDE SEQUENCE</scope>
    <source>
        <strain evidence="3">INE</strain>
    </source>
</reference>
<protein>
    <submittedName>
        <fullName evidence="2">MarR-type HTH domain protein</fullName>
    </submittedName>
    <submittedName>
        <fullName evidence="3">Transcriptional regulator</fullName>
    </submittedName>
</protein>
<dbReference type="Proteomes" id="UP001071230">
    <property type="component" value="Unassembled WGS sequence"/>
</dbReference>